<keyword evidence="3" id="KW-0223">Dioxygenase</keyword>
<evidence type="ECO:0000313" key="8">
    <source>
        <dbReference type="EMBL" id="CAE0708964.1"/>
    </source>
</evidence>
<evidence type="ECO:0000256" key="6">
    <source>
        <dbReference type="SAM" id="MobiDB-lite"/>
    </source>
</evidence>
<dbReference type="GO" id="GO:0004656">
    <property type="term" value="F:procollagen-proline 4-dioxygenase activity"/>
    <property type="evidence" value="ECO:0007669"/>
    <property type="project" value="TreeGrafter"/>
</dbReference>
<dbReference type="InterPro" id="IPR005123">
    <property type="entry name" value="Oxoglu/Fe-dep_dioxygenase_dom"/>
</dbReference>
<dbReference type="Gene3D" id="2.60.120.620">
    <property type="entry name" value="q2cbj1_9rhob like domain"/>
    <property type="match status" value="1"/>
</dbReference>
<accession>A0A7S4AAJ3</accession>
<dbReference type="PANTHER" id="PTHR10869">
    <property type="entry name" value="PROLYL 4-HYDROXYLASE ALPHA SUBUNIT"/>
    <property type="match status" value="1"/>
</dbReference>
<dbReference type="EMBL" id="HBIX01002272">
    <property type="protein sequence ID" value="CAE0708964.1"/>
    <property type="molecule type" value="Transcribed_RNA"/>
</dbReference>
<keyword evidence="2" id="KW-0479">Metal-binding</keyword>
<evidence type="ECO:0000259" key="7">
    <source>
        <dbReference type="PROSITE" id="PS51471"/>
    </source>
</evidence>
<evidence type="ECO:0000256" key="4">
    <source>
        <dbReference type="ARBA" id="ARBA00023002"/>
    </source>
</evidence>
<organism evidence="8">
    <name type="scientific">Pseudo-nitzschia australis</name>
    <dbReference type="NCBI Taxonomy" id="44445"/>
    <lineage>
        <taxon>Eukaryota</taxon>
        <taxon>Sar</taxon>
        <taxon>Stramenopiles</taxon>
        <taxon>Ochrophyta</taxon>
        <taxon>Bacillariophyta</taxon>
        <taxon>Bacillariophyceae</taxon>
        <taxon>Bacillariophycidae</taxon>
        <taxon>Bacillariales</taxon>
        <taxon>Bacillariaceae</taxon>
        <taxon>Pseudo-nitzschia</taxon>
    </lineage>
</organism>
<dbReference type="PROSITE" id="PS51471">
    <property type="entry name" value="FE2OG_OXY"/>
    <property type="match status" value="1"/>
</dbReference>
<proteinExistence type="predicted"/>
<dbReference type="Pfam" id="PF13640">
    <property type="entry name" value="2OG-FeII_Oxy_3"/>
    <property type="match status" value="1"/>
</dbReference>
<reference evidence="8" key="1">
    <citation type="submission" date="2021-01" db="EMBL/GenBank/DDBJ databases">
        <authorList>
            <person name="Corre E."/>
            <person name="Pelletier E."/>
            <person name="Niang G."/>
            <person name="Scheremetjew M."/>
            <person name="Finn R."/>
            <person name="Kale V."/>
            <person name="Holt S."/>
            <person name="Cochrane G."/>
            <person name="Meng A."/>
            <person name="Brown T."/>
            <person name="Cohen L."/>
        </authorList>
    </citation>
    <scope>NUCLEOTIDE SEQUENCE</scope>
    <source>
        <strain evidence="8">10249 10 AB</strain>
    </source>
</reference>
<dbReference type="SMART" id="SM00702">
    <property type="entry name" value="P4Hc"/>
    <property type="match status" value="1"/>
</dbReference>
<protein>
    <recommendedName>
        <fullName evidence="7">Fe2OG dioxygenase domain-containing protein</fullName>
    </recommendedName>
</protein>
<dbReference type="AlphaFoldDB" id="A0A7S4AAJ3"/>
<dbReference type="InterPro" id="IPR044862">
    <property type="entry name" value="Pro_4_hyd_alph_FE2OG_OXY"/>
</dbReference>
<feature type="domain" description="Fe2OG dioxygenase" evidence="7">
    <location>
        <begin position="485"/>
        <end position="596"/>
    </location>
</feature>
<comment type="cofactor">
    <cofactor evidence="1">
        <name>L-ascorbate</name>
        <dbReference type="ChEBI" id="CHEBI:38290"/>
    </cofactor>
</comment>
<evidence type="ECO:0000256" key="5">
    <source>
        <dbReference type="ARBA" id="ARBA00023004"/>
    </source>
</evidence>
<dbReference type="GO" id="GO:0005506">
    <property type="term" value="F:iron ion binding"/>
    <property type="evidence" value="ECO:0007669"/>
    <property type="project" value="InterPro"/>
</dbReference>
<dbReference type="InterPro" id="IPR006620">
    <property type="entry name" value="Pro_4_hyd_alph"/>
</dbReference>
<dbReference type="GO" id="GO:0005783">
    <property type="term" value="C:endoplasmic reticulum"/>
    <property type="evidence" value="ECO:0007669"/>
    <property type="project" value="TreeGrafter"/>
</dbReference>
<keyword evidence="5" id="KW-0408">Iron</keyword>
<keyword evidence="4" id="KW-0560">Oxidoreductase</keyword>
<evidence type="ECO:0000256" key="3">
    <source>
        <dbReference type="ARBA" id="ARBA00022964"/>
    </source>
</evidence>
<feature type="compositionally biased region" description="Acidic residues" evidence="6">
    <location>
        <begin position="26"/>
        <end position="37"/>
    </location>
</feature>
<evidence type="ECO:0000256" key="1">
    <source>
        <dbReference type="ARBA" id="ARBA00001961"/>
    </source>
</evidence>
<name>A0A7S4AAJ3_9STRA</name>
<dbReference type="InterPro" id="IPR045054">
    <property type="entry name" value="P4HA-like"/>
</dbReference>
<dbReference type="GO" id="GO:0031418">
    <property type="term" value="F:L-ascorbic acid binding"/>
    <property type="evidence" value="ECO:0007669"/>
    <property type="project" value="InterPro"/>
</dbReference>
<evidence type="ECO:0000256" key="2">
    <source>
        <dbReference type="ARBA" id="ARBA00022723"/>
    </source>
</evidence>
<feature type="region of interest" description="Disordered" evidence="6">
    <location>
        <begin position="1"/>
        <end position="37"/>
    </location>
</feature>
<dbReference type="PANTHER" id="PTHR10869:SF226">
    <property type="entry name" value="PROLYL 4-HYDROXYLASE ALPHA SUBUNIT DOMAIN-CONTAINING PROTEIN"/>
    <property type="match status" value="1"/>
</dbReference>
<feature type="region of interest" description="Disordered" evidence="6">
    <location>
        <begin position="423"/>
        <end position="445"/>
    </location>
</feature>
<gene>
    <name evidence="8" type="ORF">PAUS00366_LOCUS1684</name>
</gene>
<sequence length="600" mass="68560">MIDRNKKDNICGIDEMEPEPTKTFESDDEEDYDDEDEIDENENIPFWRQHLLAILVAFAASTIVHFHNQHPTSASGFLSGLSFGNSVDTHDHLKEFSRTANVSFCKQEIQPPISKRLHSMDFYLPVDHFESLLTLYAADLNEDDSYVETDIGVSGSSKEGLVASLKSNEEFQCLFEQHNNNPTGKKIKGTTYFYKDPTLEEIYPELANENTLSPIMVKKSSNERKRKLQQPPLTFTGFAAKFVNLDINPVLLYWDGKGGHKDSRKLVGEIPPMESIGTATMPGHSFHVTPIYDPSTVLKHWVLTSDTALVYYEPKNTEEMTEIFKAKYPKYYAMYQRQMINKAFSRDYTVVSRRTWLGHFPRPFPMHHIHEASYIGQEHRVGEATLKVASVRPRVFTIENFLTPEECKELIRLSLEQGLTESTLHSSPLATQNRDNSTRSSSNAWLSRETSSLTKKIYEKTAELTKIDPELFQKFHESSAQHHSIAESLQVVRYRKGEEYTPHHDFVSPSINKRHQPSRFATLLIYLNDVDEGGETRFPRAVNNYNADGLEIMPKVGRAVLFYNTLEDGNLDDLSQHGGNKVLAGNKWLANLWIWDPVIG</sequence>